<feature type="region of interest" description="Disordered" evidence="1">
    <location>
        <begin position="123"/>
        <end position="195"/>
    </location>
</feature>
<sequence length="195" mass="21935">MSAATATTQTFAVIFKERMMDMPDELNAKKDIDEYSKKITKEIKEEAKNNKIEKAEKKKDEKKKKKNNLDEDGNEKPKKPLTKYQQYIRDNQQRIRDEFPELSNTERFSKLAEEWKAYKATLENAEDAGEATGEAGEATGEATGNGNGDADVTDMEITNVSEDDEEKPKKAANAAKAAKKPKKEIKPKAKAEADE</sequence>
<dbReference type="InterPro" id="IPR009071">
    <property type="entry name" value="HMG_box_dom"/>
</dbReference>
<name>A0A6C0L9X5_9ZZZZ</name>
<feature type="domain" description="HMG box" evidence="2">
    <location>
        <begin position="77"/>
        <end position="126"/>
    </location>
</feature>
<feature type="compositionally biased region" description="Basic and acidic residues" evidence="1">
    <location>
        <begin position="184"/>
        <end position="195"/>
    </location>
</feature>
<evidence type="ECO:0000256" key="1">
    <source>
        <dbReference type="SAM" id="MobiDB-lite"/>
    </source>
</evidence>
<dbReference type="PROSITE" id="PS50118">
    <property type="entry name" value="HMG_BOX_2"/>
    <property type="match status" value="1"/>
</dbReference>
<evidence type="ECO:0000313" key="3">
    <source>
        <dbReference type="EMBL" id="QHU27766.1"/>
    </source>
</evidence>
<feature type="compositionally biased region" description="Low complexity" evidence="1">
    <location>
        <begin position="130"/>
        <end position="150"/>
    </location>
</feature>
<dbReference type="AlphaFoldDB" id="A0A6C0L9X5"/>
<accession>A0A6C0L9X5</accession>
<dbReference type="Gene3D" id="1.10.30.10">
    <property type="entry name" value="High mobility group box domain"/>
    <property type="match status" value="1"/>
</dbReference>
<evidence type="ECO:0000259" key="2">
    <source>
        <dbReference type="PROSITE" id="PS50118"/>
    </source>
</evidence>
<dbReference type="InterPro" id="IPR036910">
    <property type="entry name" value="HMG_box_dom_sf"/>
</dbReference>
<organism evidence="3">
    <name type="scientific">viral metagenome</name>
    <dbReference type="NCBI Taxonomy" id="1070528"/>
    <lineage>
        <taxon>unclassified sequences</taxon>
        <taxon>metagenomes</taxon>
        <taxon>organismal metagenomes</taxon>
    </lineage>
</organism>
<feature type="region of interest" description="Disordered" evidence="1">
    <location>
        <begin position="44"/>
        <end position="107"/>
    </location>
</feature>
<feature type="compositionally biased region" description="Basic and acidic residues" evidence="1">
    <location>
        <begin position="44"/>
        <end position="59"/>
    </location>
</feature>
<reference evidence="3" key="1">
    <citation type="journal article" date="2020" name="Nature">
        <title>Giant virus diversity and host interactions through global metagenomics.</title>
        <authorList>
            <person name="Schulz F."/>
            <person name="Roux S."/>
            <person name="Paez-Espino D."/>
            <person name="Jungbluth S."/>
            <person name="Walsh D.A."/>
            <person name="Denef V.J."/>
            <person name="McMahon K.D."/>
            <person name="Konstantinidis K.T."/>
            <person name="Eloe-Fadrosh E.A."/>
            <person name="Kyrpides N.C."/>
            <person name="Woyke T."/>
        </authorList>
    </citation>
    <scope>NUCLEOTIDE SEQUENCE</scope>
    <source>
        <strain evidence="3">GVMAG-M-3300027769-26</strain>
    </source>
</reference>
<dbReference type="SUPFAM" id="SSF47095">
    <property type="entry name" value="HMG-box"/>
    <property type="match status" value="1"/>
</dbReference>
<dbReference type="CDD" id="cd00084">
    <property type="entry name" value="HMG-box_SF"/>
    <property type="match status" value="1"/>
</dbReference>
<protein>
    <recommendedName>
        <fullName evidence="2">HMG box domain-containing protein</fullName>
    </recommendedName>
</protein>
<proteinExistence type="predicted"/>
<dbReference type="EMBL" id="MN740462">
    <property type="protein sequence ID" value="QHU27766.1"/>
    <property type="molecule type" value="Genomic_DNA"/>
</dbReference>